<evidence type="ECO:0000313" key="2">
    <source>
        <dbReference type="EMBL" id="SPJ28563.1"/>
    </source>
</evidence>
<feature type="compositionally biased region" description="Basic and acidic residues" evidence="1">
    <location>
        <begin position="86"/>
        <end position="96"/>
    </location>
</feature>
<gene>
    <name evidence="2" type="ORF">TRM7615_02065</name>
</gene>
<proteinExistence type="predicted"/>
<dbReference type="EMBL" id="ONZG01000004">
    <property type="protein sequence ID" value="SPJ28563.1"/>
    <property type="molecule type" value="Genomic_DNA"/>
</dbReference>
<dbReference type="AlphaFoldDB" id="A0A2R8C870"/>
<feature type="region of interest" description="Disordered" evidence="1">
    <location>
        <begin position="1"/>
        <end position="171"/>
    </location>
</feature>
<sequence>MAARGARPTRGKSGLHEATVPGNARAGKPDGERHRNKTAAPVAVRMKRWGKSPPRPWQQGWHGKPHLEQCQIGPPRGPVSALVDTAARRASAERGRVGSSSRAAMRGLDEWSSKGATPEQNPAYRPSARSLDRGLPTRRGIARGQRRGLAGDVAKFGAGPGPHRFDVLNST</sequence>
<name>A0A2R8C870_9RHOB</name>
<protein>
    <submittedName>
        <fullName evidence="2">Uncharacterized protein</fullName>
    </submittedName>
</protein>
<evidence type="ECO:0000256" key="1">
    <source>
        <dbReference type="SAM" id="MobiDB-lite"/>
    </source>
</evidence>
<dbReference type="Proteomes" id="UP000244898">
    <property type="component" value="Unassembled WGS sequence"/>
</dbReference>
<accession>A0A2R8C870</accession>
<reference evidence="3" key="1">
    <citation type="submission" date="2018-03" db="EMBL/GenBank/DDBJ databases">
        <authorList>
            <person name="Rodrigo-Torres L."/>
            <person name="Arahal R. D."/>
            <person name="Lucena T."/>
        </authorList>
    </citation>
    <scope>NUCLEOTIDE SEQUENCE [LARGE SCALE GENOMIC DNA]</scope>
    <source>
        <strain evidence="3">CECT 7615</strain>
    </source>
</reference>
<keyword evidence="3" id="KW-1185">Reference proteome</keyword>
<evidence type="ECO:0000313" key="3">
    <source>
        <dbReference type="Proteomes" id="UP000244898"/>
    </source>
</evidence>
<organism evidence="2 3">
    <name type="scientific">Falsiruegeria mediterranea M17</name>
    <dbReference type="NCBI Taxonomy" id="1200281"/>
    <lineage>
        <taxon>Bacteria</taxon>
        <taxon>Pseudomonadati</taxon>
        <taxon>Pseudomonadota</taxon>
        <taxon>Alphaproteobacteria</taxon>
        <taxon>Rhodobacterales</taxon>
        <taxon>Roseobacteraceae</taxon>
        <taxon>Falsiruegeria</taxon>
    </lineage>
</organism>